<comment type="caution">
    <text evidence="2">The sequence shown here is derived from an EMBL/GenBank/DDBJ whole genome shotgun (WGS) entry which is preliminary data.</text>
</comment>
<dbReference type="Proteomes" id="UP000027644">
    <property type="component" value="Unassembled WGS sequence"/>
</dbReference>
<dbReference type="EMBL" id="AVQL01000441">
    <property type="protein sequence ID" value="KEQ00925.1"/>
    <property type="molecule type" value="Genomic_DNA"/>
</dbReference>
<dbReference type="NCBIfam" id="TIGR00738">
    <property type="entry name" value="rrf2_super"/>
    <property type="match status" value="1"/>
</dbReference>
<evidence type="ECO:0000313" key="2">
    <source>
        <dbReference type="EMBL" id="KEQ00925.1"/>
    </source>
</evidence>
<dbReference type="PROSITE" id="PS51197">
    <property type="entry name" value="HTH_RRF2_2"/>
    <property type="match status" value="1"/>
</dbReference>
<dbReference type="SUPFAM" id="SSF46785">
    <property type="entry name" value="Winged helix' DNA-binding domain"/>
    <property type="match status" value="1"/>
</dbReference>
<dbReference type="AlphaFoldDB" id="A0A074VEP6"/>
<sequence length="149" mass="16947">MQLNRFTDLGLRVLLALQYLPENRLSTVESLARQLSVSKNHLVKIVYFMAQSGWIDSFKGRKGGIKLADSSYQLKLGDIVQALELASSETPHLINCRQPPCSMAEFCYLPRLFSEAQQAFYHSLNRYTLSQLKAPADNQAIIKWLDQPE</sequence>
<dbReference type="GO" id="GO:0003677">
    <property type="term" value="F:DNA binding"/>
    <property type="evidence" value="ECO:0007669"/>
    <property type="project" value="UniProtKB-KW"/>
</dbReference>
<dbReference type="InterPro" id="IPR000944">
    <property type="entry name" value="Tscrpt_reg_Rrf2"/>
</dbReference>
<gene>
    <name evidence="2" type="ORF">SASC598J21_012840</name>
</gene>
<name>A0A074VEP6_9NEIS</name>
<dbReference type="InterPro" id="IPR036390">
    <property type="entry name" value="WH_DNA-bd_sf"/>
</dbReference>
<keyword evidence="1" id="KW-0238">DNA-binding</keyword>
<protein>
    <submittedName>
        <fullName evidence="2">Putative transcriptional regulator</fullName>
    </submittedName>
</protein>
<evidence type="ECO:0000256" key="1">
    <source>
        <dbReference type="ARBA" id="ARBA00023125"/>
    </source>
</evidence>
<proteinExistence type="predicted"/>
<evidence type="ECO:0000313" key="3">
    <source>
        <dbReference type="Proteomes" id="UP000027644"/>
    </source>
</evidence>
<organism evidence="2 3">
    <name type="scientific">Snodgrassella alvi SCGC AB-598-J21</name>
    <dbReference type="NCBI Taxonomy" id="1385367"/>
    <lineage>
        <taxon>Bacteria</taxon>
        <taxon>Pseudomonadati</taxon>
        <taxon>Pseudomonadota</taxon>
        <taxon>Betaproteobacteria</taxon>
        <taxon>Neisseriales</taxon>
        <taxon>Neisseriaceae</taxon>
        <taxon>Snodgrassella</taxon>
    </lineage>
</organism>
<reference evidence="2 3" key="1">
    <citation type="journal article" date="2014" name="PLoS Genet.">
        <title>Hidden diversity in honey bee gut symbionts detected by single-cell genomics.</title>
        <authorList>
            <person name="Engel P."/>
            <person name="Stepanauskas R."/>
            <person name="Moran N."/>
        </authorList>
    </citation>
    <scope>NUCLEOTIDE SEQUENCE [LARGE SCALE GENOMIC DNA]</scope>
    <source>
        <strain evidence="2 3">SCGC AB-598-J21</strain>
    </source>
</reference>
<dbReference type="PANTHER" id="PTHR33221:SF4">
    <property type="entry name" value="HTH-TYPE TRANSCRIPTIONAL REPRESSOR NSRR"/>
    <property type="match status" value="1"/>
</dbReference>
<accession>A0A074VEP6</accession>
<dbReference type="PANTHER" id="PTHR33221">
    <property type="entry name" value="WINGED HELIX-TURN-HELIX TRANSCRIPTIONAL REGULATOR, RRF2 FAMILY"/>
    <property type="match status" value="1"/>
</dbReference>
<dbReference type="GO" id="GO:0005829">
    <property type="term" value="C:cytosol"/>
    <property type="evidence" value="ECO:0007669"/>
    <property type="project" value="TreeGrafter"/>
</dbReference>
<dbReference type="Gene3D" id="1.10.10.10">
    <property type="entry name" value="Winged helix-like DNA-binding domain superfamily/Winged helix DNA-binding domain"/>
    <property type="match status" value="1"/>
</dbReference>
<dbReference type="GO" id="GO:0003700">
    <property type="term" value="F:DNA-binding transcription factor activity"/>
    <property type="evidence" value="ECO:0007669"/>
    <property type="project" value="TreeGrafter"/>
</dbReference>
<dbReference type="Pfam" id="PF02082">
    <property type="entry name" value="Rrf2"/>
    <property type="match status" value="1"/>
</dbReference>
<dbReference type="InterPro" id="IPR036388">
    <property type="entry name" value="WH-like_DNA-bd_sf"/>
</dbReference>